<feature type="non-terminal residue" evidence="2">
    <location>
        <position position="1"/>
    </location>
</feature>
<dbReference type="AlphaFoldDB" id="A0A974DIW6"/>
<evidence type="ECO:0000259" key="1">
    <source>
        <dbReference type="Pfam" id="PF26215"/>
    </source>
</evidence>
<evidence type="ECO:0000313" key="2">
    <source>
        <dbReference type="EMBL" id="OCT92849.1"/>
    </source>
</evidence>
<dbReference type="PANTHER" id="PTHR21301">
    <property type="entry name" value="REVERSE TRANSCRIPTASE"/>
    <property type="match status" value="1"/>
</dbReference>
<feature type="domain" description="Helix-turn-helix" evidence="1">
    <location>
        <begin position="55"/>
        <end position="108"/>
    </location>
</feature>
<reference evidence="3" key="1">
    <citation type="journal article" date="2016" name="Nature">
        <title>Genome evolution in the allotetraploid frog Xenopus laevis.</title>
        <authorList>
            <person name="Session A.M."/>
            <person name="Uno Y."/>
            <person name="Kwon T."/>
            <person name="Chapman J.A."/>
            <person name="Toyoda A."/>
            <person name="Takahashi S."/>
            <person name="Fukui A."/>
            <person name="Hikosaka A."/>
            <person name="Suzuki A."/>
            <person name="Kondo M."/>
            <person name="van Heeringen S.J."/>
            <person name="Quigley I."/>
            <person name="Heinz S."/>
            <person name="Ogino H."/>
            <person name="Ochi H."/>
            <person name="Hellsten U."/>
            <person name="Lyons J.B."/>
            <person name="Simakov O."/>
            <person name="Putnam N."/>
            <person name="Stites J."/>
            <person name="Kuroki Y."/>
            <person name="Tanaka T."/>
            <person name="Michiue T."/>
            <person name="Watanabe M."/>
            <person name="Bogdanovic O."/>
            <person name="Lister R."/>
            <person name="Georgiou G."/>
            <person name="Paranjpe S.S."/>
            <person name="van Kruijsbergen I."/>
            <person name="Shu S."/>
            <person name="Carlson J."/>
            <person name="Kinoshita T."/>
            <person name="Ohta Y."/>
            <person name="Mawaribuchi S."/>
            <person name="Jenkins J."/>
            <person name="Grimwood J."/>
            <person name="Schmutz J."/>
            <person name="Mitros T."/>
            <person name="Mozaffari S.V."/>
            <person name="Suzuki Y."/>
            <person name="Haramoto Y."/>
            <person name="Yamamoto T.S."/>
            <person name="Takagi C."/>
            <person name="Heald R."/>
            <person name="Miller K."/>
            <person name="Haudenschild C."/>
            <person name="Kitzman J."/>
            <person name="Nakayama T."/>
            <person name="Izutsu Y."/>
            <person name="Robert J."/>
            <person name="Fortriede J."/>
            <person name="Burns K."/>
            <person name="Lotay V."/>
            <person name="Karimi K."/>
            <person name="Yasuoka Y."/>
            <person name="Dichmann D.S."/>
            <person name="Flajnik M.F."/>
            <person name="Houston D.W."/>
            <person name="Shendure J."/>
            <person name="DuPasquier L."/>
            <person name="Vize P.D."/>
            <person name="Zorn A.M."/>
            <person name="Ito M."/>
            <person name="Marcotte E.M."/>
            <person name="Wallingford J.B."/>
            <person name="Ito Y."/>
            <person name="Asashima M."/>
            <person name="Ueno N."/>
            <person name="Matsuda Y."/>
            <person name="Veenstra G.J."/>
            <person name="Fujiyama A."/>
            <person name="Harland R.M."/>
            <person name="Taira M."/>
            <person name="Rokhsar D.S."/>
        </authorList>
    </citation>
    <scope>NUCLEOTIDE SEQUENCE [LARGE SCALE GENOMIC DNA]</scope>
    <source>
        <strain evidence="3">J</strain>
    </source>
</reference>
<dbReference type="EMBL" id="CM004469">
    <property type="protein sequence ID" value="OCT92849.1"/>
    <property type="molecule type" value="Genomic_DNA"/>
</dbReference>
<dbReference type="Pfam" id="PF26215">
    <property type="entry name" value="HTH_animal"/>
    <property type="match status" value="1"/>
</dbReference>
<name>A0A974DIW6_XENLA</name>
<protein>
    <recommendedName>
        <fullName evidence="1">Helix-turn-helix domain-containing protein</fullName>
    </recommendedName>
</protein>
<accession>A0A974DIW6</accession>
<sequence>VKLDTLNSNDFNIKLTSSVSKSSVNFLDLTIPVDSNKRITSLYRKPTHTNGFILRSSCHHKKWLNNIPLSQFNRVKRNCSKKEDYDKECQILRKQFREKGYSEKIVEEAKIKCDQKDRREMLKNTAKRKYNNNDSIPFITTYNCSKNKFEKILQKHWHILKKDKDLTNVIYLLQCPCNLQYIGRTGRCLKTRIGEHMNNIKKGILTHSVSAYFKSHHNSDPSLLTFAGIIHKRTHWRGSDIIKSISQEQTVWIHKLKTLAPRGLNIDIDLKCFLID</sequence>
<organism evidence="2 3">
    <name type="scientific">Xenopus laevis</name>
    <name type="common">African clawed frog</name>
    <dbReference type="NCBI Taxonomy" id="8355"/>
    <lineage>
        <taxon>Eukaryota</taxon>
        <taxon>Metazoa</taxon>
        <taxon>Chordata</taxon>
        <taxon>Craniata</taxon>
        <taxon>Vertebrata</taxon>
        <taxon>Euteleostomi</taxon>
        <taxon>Amphibia</taxon>
        <taxon>Batrachia</taxon>
        <taxon>Anura</taxon>
        <taxon>Pipoidea</taxon>
        <taxon>Pipidae</taxon>
        <taxon>Xenopodinae</taxon>
        <taxon>Xenopus</taxon>
        <taxon>Xenopus</taxon>
    </lineage>
</organism>
<dbReference type="PANTHER" id="PTHR21301:SF12">
    <property type="match status" value="1"/>
</dbReference>
<gene>
    <name evidence="2" type="ORF">XELAEV_18015915mg</name>
</gene>
<evidence type="ECO:0000313" key="3">
    <source>
        <dbReference type="Proteomes" id="UP000694892"/>
    </source>
</evidence>
<proteinExistence type="predicted"/>
<dbReference type="Proteomes" id="UP000694892">
    <property type="component" value="Chromosome 2S"/>
</dbReference>
<dbReference type="InterPro" id="IPR058912">
    <property type="entry name" value="HTH_animal"/>
</dbReference>